<protein>
    <submittedName>
        <fullName evidence="2">VanZ family protein</fullName>
    </submittedName>
</protein>
<reference evidence="2 3" key="1">
    <citation type="submission" date="2020-08" db="EMBL/GenBank/DDBJ databases">
        <title>Genomic Encyclopedia of Type Strains, Phase IV (KMG-IV): sequencing the most valuable type-strain genomes for metagenomic binning, comparative biology and taxonomic classification.</title>
        <authorList>
            <person name="Goeker M."/>
        </authorList>
    </citation>
    <scope>NUCLEOTIDE SEQUENCE [LARGE SCALE GENOMIC DNA]</scope>
    <source>
        <strain evidence="2 3">DSM 27939</strain>
    </source>
</reference>
<gene>
    <name evidence="2" type="ORF">HNQ08_002643</name>
</gene>
<accession>A0A7W8JUM5</accession>
<evidence type="ECO:0000313" key="2">
    <source>
        <dbReference type="EMBL" id="MBB5363537.1"/>
    </source>
</evidence>
<dbReference type="Proteomes" id="UP000552709">
    <property type="component" value="Unassembled WGS sequence"/>
</dbReference>
<evidence type="ECO:0000256" key="1">
    <source>
        <dbReference type="SAM" id="Phobius"/>
    </source>
</evidence>
<dbReference type="AlphaFoldDB" id="A0A7W8JUM5"/>
<keyword evidence="1" id="KW-1133">Transmembrane helix</keyword>
<evidence type="ECO:0000313" key="3">
    <source>
        <dbReference type="Proteomes" id="UP000552709"/>
    </source>
</evidence>
<keyword evidence="1" id="KW-0812">Transmembrane</keyword>
<dbReference type="RefSeq" id="WP_184132659.1">
    <property type="nucleotide sequence ID" value="NZ_JACHFL010000006.1"/>
</dbReference>
<feature type="transmembrane region" description="Helical" evidence="1">
    <location>
        <begin position="127"/>
        <end position="146"/>
    </location>
</feature>
<keyword evidence="3" id="KW-1185">Reference proteome</keyword>
<dbReference type="EMBL" id="JACHFL010000006">
    <property type="protein sequence ID" value="MBB5363537.1"/>
    <property type="molecule type" value="Genomic_DNA"/>
</dbReference>
<feature type="transmembrane region" description="Helical" evidence="1">
    <location>
        <begin position="76"/>
        <end position="107"/>
    </location>
</feature>
<keyword evidence="1" id="KW-0472">Membrane</keyword>
<feature type="transmembrane region" description="Helical" evidence="1">
    <location>
        <begin position="43"/>
        <end position="64"/>
    </location>
</feature>
<comment type="caution">
    <text evidence="2">The sequence shown here is derived from an EMBL/GenBank/DDBJ whole genome shotgun (WGS) entry which is preliminary data.</text>
</comment>
<organism evidence="2 3">
    <name type="scientific">Deinococcus humi</name>
    <dbReference type="NCBI Taxonomy" id="662880"/>
    <lineage>
        <taxon>Bacteria</taxon>
        <taxon>Thermotogati</taxon>
        <taxon>Deinococcota</taxon>
        <taxon>Deinococci</taxon>
        <taxon>Deinococcales</taxon>
        <taxon>Deinococcaceae</taxon>
        <taxon>Deinococcus</taxon>
    </lineage>
</organism>
<feature type="transmembrane region" description="Helical" evidence="1">
    <location>
        <begin position="158"/>
        <end position="177"/>
    </location>
</feature>
<sequence length="222" mass="23439">MDTLRRPFFLGAALCLLLAVLIELGQSFLLAGGQARPGFGVRALALVDGTLLYTVLLMGLALVVPERLQGRAQGVVTLLLSLLLLLAVILMGLTAFVALTVMLGLLLSFFGFPVYLGLFGHFDRAGTAATLALLMTLKLGFVVLLVLSQPRFLQNRSLVLLTLTSVVSGLLLAWLHALVPGLLVSVTDAIGGVVIAILAFIWGLLLLIGGAVSTVKSIRLRV</sequence>
<proteinExistence type="predicted"/>
<name>A0A7W8JUM5_9DEIO</name>
<feature type="transmembrane region" description="Helical" evidence="1">
    <location>
        <begin position="189"/>
        <end position="212"/>
    </location>
</feature>